<keyword evidence="1 3" id="KW-0547">Nucleotide-binding</keyword>
<protein>
    <submittedName>
        <fullName evidence="4">MinD/ParA family protein</fullName>
    </submittedName>
</protein>
<dbReference type="Pfam" id="PF10609">
    <property type="entry name" value="ParA"/>
    <property type="match status" value="1"/>
</dbReference>
<accession>A0A4U7JJI4</accession>
<gene>
    <name evidence="4" type="ORF">EHE19_008380</name>
</gene>
<evidence type="ECO:0000256" key="2">
    <source>
        <dbReference type="ARBA" id="ARBA00022840"/>
    </source>
</evidence>
<dbReference type="InterPro" id="IPR027417">
    <property type="entry name" value="P-loop_NTPase"/>
</dbReference>
<dbReference type="InterPro" id="IPR033756">
    <property type="entry name" value="YlxH/NBP35"/>
</dbReference>
<feature type="binding site" evidence="3">
    <location>
        <begin position="49"/>
        <end position="56"/>
    </location>
    <ligand>
        <name>ATP</name>
        <dbReference type="ChEBI" id="CHEBI:30616"/>
    </ligand>
</feature>
<dbReference type="GO" id="GO:0005829">
    <property type="term" value="C:cytosol"/>
    <property type="evidence" value="ECO:0007669"/>
    <property type="project" value="TreeGrafter"/>
</dbReference>
<dbReference type="CDD" id="cd02038">
    <property type="entry name" value="FlhG-like"/>
    <property type="match status" value="1"/>
</dbReference>
<dbReference type="OrthoDB" id="9816297at2"/>
<proteinExistence type="predicted"/>
<dbReference type="RefSeq" id="WP_137696367.1">
    <property type="nucleotide sequence ID" value="NZ_CP061336.1"/>
</dbReference>
<evidence type="ECO:0000313" key="5">
    <source>
        <dbReference type="Proteomes" id="UP000306409"/>
    </source>
</evidence>
<evidence type="ECO:0000256" key="1">
    <source>
        <dbReference type="ARBA" id="ARBA00022741"/>
    </source>
</evidence>
<dbReference type="InterPro" id="IPR050625">
    <property type="entry name" value="ParA/MinD_ATPase"/>
</dbReference>
<keyword evidence="5" id="KW-1185">Reference proteome</keyword>
<reference evidence="4 5" key="1">
    <citation type="submission" date="2020-09" db="EMBL/GenBank/DDBJ databases">
        <title>Characterization and genome sequencing of Ruminiclostridium sp. nov. MA18.</title>
        <authorList>
            <person name="Rettenmaier R."/>
            <person name="Kowollik M.-L."/>
            <person name="Liebl W."/>
            <person name="Zverlov V."/>
        </authorList>
    </citation>
    <scope>NUCLEOTIDE SEQUENCE [LARGE SCALE GENOMIC DNA]</scope>
    <source>
        <strain evidence="4 5">MA18</strain>
    </source>
</reference>
<dbReference type="PANTHER" id="PTHR43384">
    <property type="entry name" value="SEPTUM SITE-DETERMINING PROTEIN MIND HOMOLOG, CHLOROPLASTIC-RELATED"/>
    <property type="match status" value="1"/>
</dbReference>
<name>A0A4U7JJI4_9FIRM</name>
<organism evidence="4 5">
    <name type="scientific">Ruminiclostridium herbifermentans</name>
    <dbReference type="NCBI Taxonomy" id="2488810"/>
    <lineage>
        <taxon>Bacteria</taxon>
        <taxon>Bacillati</taxon>
        <taxon>Bacillota</taxon>
        <taxon>Clostridia</taxon>
        <taxon>Eubacteriales</taxon>
        <taxon>Oscillospiraceae</taxon>
        <taxon>Ruminiclostridium</taxon>
    </lineage>
</organism>
<dbReference type="EMBL" id="CP061336">
    <property type="protein sequence ID" value="QNU68406.1"/>
    <property type="molecule type" value="Genomic_DNA"/>
</dbReference>
<dbReference type="GO" id="GO:0005524">
    <property type="term" value="F:ATP binding"/>
    <property type="evidence" value="ECO:0007669"/>
    <property type="project" value="UniProtKB-KW"/>
</dbReference>
<dbReference type="PIRSF" id="PIRSF003092">
    <property type="entry name" value="MinD"/>
    <property type="match status" value="1"/>
</dbReference>
<dbReference type="InterPro" id="IPR025501">
    <property type="entry name" value="MinD_FleN"/>
</dbReference>
<dbReference type="GO" id="GO:0009898">
    <property type="term" value="C:cytoplasmic side of plasma membrane"/>
    <property type="evidence" value="ECO:0007669"/>
    <property type="project" value="TreeGrafter"/>
</dbReference>
<keyword evidence="2 3" id="KW-0067">ATP-binding</keyword>
<dbReference type="AlphaFoldDB" id="A0A4U7JJI4"/>
<sequence>MIDQAEKLRDIVNKKRESSNGSSSQKVNHLFPAANAAGHAKVITVTSGKGGVGKTSVTVNLAIALSQKGYRVVIIDADLGLSNIDVVFGIVPKYSLLDLINCNKGILDILCEGPNNIKFISGGSGVQELIHLDKNSLENFIANMSLLDHIADFILVDTGAGLSDTVMDFVISAEEVILVVTPEPTSITDAYAVVKTVARLKKDCNINVLINRADSEIEAKNVYNNFSTVSERFLSMKLNSIGYLPYDHSFTKSVKMQKPYILNYPKSNTSKMINDIADVFIKNNTEHTNFVQPGIKGFINRFVGLFTN</sequence>
<dbReference type="PANTHER" id="PTHR43384:SF4">
    <property type="entry name" value="CELLULOSE BIOSYNTHESIS PROTEIN BCSQ-RELATED"/>
    <property type="match status" value="1"/>
</dbReference>
<dbReference type="GO" id="GO:0051782">
    <property type="term" value="P:negative regulation of cell division"/>
    <property type="evidence" value="ECO:0007669"/>
    <property type="project" value="TreeGrafter"/>
</dbReference>
<dbReference type="Gene3D" id="3.40.50.300">
    <property type="entry name" value="P-loop containing nucleotide triphosphate hydrolases"/>
    <property type="match status" value="1"/>
</dbReference>
<dbReference type="SUPFAM" id="SSF52540">
    <property type="entry name" value="P-loop containing nucleoside triphosphate hydrolases"/>
    <property type="match status" value="1"/>
</dbReference>
<evidence type="ECO:0000256" key="3">
    <source>
        <dbReference type="PIRSR" id="PIRSR003092-1"/>
    </source>
</evidence>
<dbReference type="GO" id="GO:0016887">
    <property type="term" value="F:ATP hydrolysis activity"/>
    <property type="evidence" value="ECO:0007669"/>
    <property type="project" value="TreeGrafter"/>
</dbReference>
<dbReference type="KEGG" id="rher:EHE19_008380"/>
<dbReference type="InterPro" id="IPR033875">
    <property type="entry name" value="FlhG"/>
</dbReference>
<dbReference type="Proteomes" id="UP000306409">
    <property type="component" value="Chromosome"/>
</dbReference>
<evidence type="ECO:0000313" key="4">
    <source>
        <dbReference type="EMBL" id="QNU68406.1"/>
    </source>
</evidence>